<dbReference type="Proteomes" id="UP001141806">
    <property type="component" value="Unassembled WGS sequence"/>
</dbReference>
<reference evidence="5" key="1">
    <citation type="journal article" date="2023" name="Plant J.">
        <title>The genome of the king protea, Protea cynaroides.</title>
        <authorList>
            <person name="Chang J."/>
            <person name="Duong T.A."/>
            <person name="Schoeman C."/>
            <person name="Ma X."/>
            <person name="Roodt D."/>
            <person name="Barker N."/>
            <person name="Li Z."/>
            <person name="Van de Peer Y."/>
            <person name="Mizrachi E."/>
        </authorList>
    </citation>
    <scope>NUCLEOTIDE SEQUENCE</scope>
    <source>
        <tissue evidence="5">Young leaves</tissue>
    </source>
</reference>
<dbReference type="PANTHER" id="PTHR34122">
    <property type="entry name" value="EXPRESSED PROTEIN-RELATED"/>
    <property type="match status" value="1"/>
</dbReference>
<feature type="compositionally biased region" description="Pro residues" evidence="3">
    <location>
        <begin position="8"/>
        <end position="18"/>
    </location>
</feature>
<evidence type="ECO:0000259" key="4">
    <source>
        <dbReference type="PROSITE" id="PS51667"/>
    </source>
</evidence>
<feature type="region of interest" description="Disordered" evidence="3">
    <location>
        <begin position="229"/>
        <end position="270"/>
    </location>
</feature>
<feature type="region of interest" description="Disordered" evidence="3">
    <location>
        <begin position="61"/>
        <end position="84"/>
    </location>
</feature>
<sequence>MRIRKRCPPPPSPQPPPSSSSSSPPLVTVTPATAPDLPCKTPPDLQSQSLVGLLRLADLSVLASSRQSPPTPPDSPNPSLTQHPDLQLTITKGTNGWICAGTGGDGKPNCKAGSDCNCLHPIPSPRPTHLQNSQVGAAVVDNGGGTGGKHGENKILDPANNRINENNIGAATPVEISASPSLSHQGGRWCEGERAFPLKKRRGSFKVEGKLSEDTIMEKGKKMKTKVRRTKVAKKWVHEDDENEEKDDDDEKHEDGRMVNSNGAKKRRNGGLIMEGSRCSRVNGRGWRCCQQTLVGYSLCEHHLGKGRLRSMSSVRNRASTITNNRPNYKKEDESGLLSSSSSSTTTQCFKSLYEESEEEEDQKPPLMNTKKRKKIGMVKARSIRSLLGQTNQLAPAVTLRPSPDPPIGHNMGTPHE</sequence>
<name>A0A9Q0KXS3_9MAGN</name>
<keyword evidence="6" id="KW-1185">Reference proteome</keyword>
<feature type="region of interest" description="Disordered" evidence="3">
    <location>
        <begin position="1"/>
        <end position="46"/>
    </location>
</feature>
<comment type="caution">
    <text evidence="2">Lacks conserved residue(s) required for the propagation of feature annotation.</text>
</comment>
<feature type="region of interest" description="Disordered" evidence="3">
    <location>
        <begin position="323"/>
        <end position="417"/>
    </location>
</feature>
<dbReference type="PANTHER" id="PTHR34122:SF1">
    <property type="entry name" value="EXPRESSED PROTEIN"/>
    <property type="match status" value="1"/>
</dbReference>
<accession>A0A9Q0KXS3</accession>
<dbReference type="InterPro" id="IPR014977">
    <property type="entry name" value="WRC_dom"/>
</dbReference>
<evidence type="ECO:0000256" key="1">
    <source>
        <dbReference type="ARBA" id="ARBA00023242"/>
    </source>
</evidence>
<dbReference type="AlphaFoldDB" id="A0A9Q0KXS3"/>
<evidence type="ECO:0000313" key="6">
    <source>
        <dbReference type="Proteomes" id="UP001141806"/>
    </source>
</evidence>
<dbReference type="EMBL" id="JAMYWD010000002">
    <property type="protein sequence ID" value="KAJ4978361.1"/>
    <property type="molecule type" value="Genomic_DNA"/>
</dbReference>
<keyword evidence="1" id="KW-0539">Nucleus</keyword>
<proteinExistence type="predicted"/>
<dbReference type="Pfam" id="PF08879">
    <property type="entry name" value="WRC"/>
    <property type="match status" value="1"/>
</dbReference>
<evidence type="ECO:0000256" key="3">
    <source>
        <dbReference type="SAM" id="MobiDB-lite"/>
    </source>
</evidence>
<comment type="caution">
    <text evidence="5">The sequence shown here is derived from an EMBL/GenBank/DDBJ whole genome shotgun (WGS) entry which is preliminary data.</text>
</comment>
<organism evidence="5 6">
    <name type="scientific">Protea cynaroides</name>
    <dbReference type="NCBI Taxonomy" id="273540"/>
    <lineage>
        <taxon>Eukaryota</taxon>
        <taxon>Viridiplantae</taxon>
        <taxon>Streptophyta</taxon>
        <taxon>Embryophyta</taxon>
        <taxon>Tracheophyta</taxon>
        <taxon>Spermatophyta</taxon>
        <taxon>Magnoliopsida</taxon>
        <taxon>Proteales</taxon>
        <taxon>Proteaceae</taxon>
        <taxon>Protea</taxon>
    </lineage>
</organism>
<dbReference type="OrthoDB" id="686202at2759"/>
<protein>
    <recommendedName>
        <fullName evidence="4">WRC domain-containing protein</fullName>
    </recommendedName>
</protein>
<feature type="domain" description="WRC" evidence="4">
    <location>
        <begin position="273"/>
        <end position="317"/>
    </location>
</feature>
<gene>
    <name evidence="5" type="ORF">NE237_009141</name>
</gene>
<dbReference type="PROSITE" id="PS51667">
    <property type="entry name" value="WRC"/>
    <property type="match status" value="1"/>
</dbReference>
<evidence type="ECO:0000256" key="2">
    <source>
        <dbReference type="PROSITE-ProRule" id="PRU01002"/>
    </source>
</evidence>
<evidence type="ECO:0000313" key="5">
    <source>
        <dbReference type="EMBL" id="KAJ4978361.1"/>
    </source>
</evidence>
<feature type="compositionally biased region" description="Acidic residues" evidence="3">
    <location>
        <begin position="239"/>
        <end position="252"/>
    </location>
</feature>